<dbReference type="SUPFAM" id="SSF103473">
    <property type="entry name" value="MFS general substrate transporter"/>
    <property type="match status" value="1"/>
</dbReference>
<keyword evidence="1 4" id="KW-0812">Transmembrane</keyword>
<feature type="transmembrane region" description="Helical" evidence="4">
    <location>
        <begin position="145"/>
        <end position="167"/>
    </location>
</feature>
<gene>
    <name evidence="6" type="ORF">CAL28_21220</name>
</gene>
<feature type="transmembrane region" description="Helical" evidence="4">
    <location>
        <begin position="20"/>
        <end position="38"/>
    </location>
</feature>
<feature type="transmembrane region" description="Helical" evidence="4">
    <location>
        <begin position="231"/>
        <end position="250"/>
    </location>
</feature>
<feature type="transmembrane region" description="Helical" evidence="4">
    <location>
        <begin position="58"/>
        <end position="76"/>
    </location>
</feature>
<dbReference type="InterPro" id="IPR020846">
    <property type="entry name" value="MFS_dom"/>
</dbReference>
<evidence type="ECO:0000313" key="7">
    <source>
        <dbReference type="Proteomes" id="UP000215767"/>
    </source>
</evidence>
<dbReference type="EMBL" id="NEVS01000004">
    <property type="protein sequence ID" value="OZI61775.1"/>
    <property type="molecule type" value="Genomic_DNA"/>
</dbReference>
<feature type="transmembrane region" description="Helical" evidence="4">
    <location>
        <begin position="377"/>
        <end position="396"/>
    </location>
</feature>
<sequence>MSNIRSTHDGPATPAPLSTALLLLLAVAAGLSVASLYYSQPMLGILGPDIHAGARTVGWLPTLTQLGYAAGILFLAPLGDRYDRKRIILVKTAVLAVALMLSGIAPSIGALLAASFAIGLSATLAQDIVPAAATLASPDQRGKTVGTVMTGLLLGILMSRVVSGFVADHFGWRAMFHAAAVAVVVLGLMLWRGLPAFAPTTRLPYAALLGSITQLWRAHPGLRLAALSQGLLSLAFSAFWSTLAVMLHAAPFNLGAGAAGAFGIAGAAGALAAPLAGRMADRRGPAMVSRIGAALVTASFAAMALMPTLSPQGALWLLGVSTVGFDLGIQIALISHQTIVYALDPAARSRLNAVLMVGVFVGMAVGGALGSLALANFGWIGVVTIATIAAAAALILRLRATGARNEGGAPIAATAAASGR</sequence>
<dbReference type="AlphaFoldDB" id="A0A261UJH3"/>
<organism evidence="6 7">
    <name type="scientific">Bordetella genomosp. 11</name>
    <dbReference type="NCBI Taxonomy" id="1416808"/>
    <lineage>
        <taxon>Bacteria</taxon>
        <taxon>Pseudomonadati</taxon>
        <taxon>Pseudomonadota</taxon>
        <taxon>Betaproteobacteria</taxon>
        <taxon>Burkholderiales</taxon>
        <taxon>Alcaligenaceae</taxon>
        <taxon>Bordetella</taxon>
    </lineage>
</organism>
<keyword evidence="2 4" id="KW-1133">Transmembrane helix</keyword>
<accession>A0A261UJH3</accession>
<feature type="transmembrane region" description="Helical" evidence="4">
    <location>
        <begin position="313"/>
        <end position="333"/>
    </location>
</feature>
<evidence type="ECO:0000259" key="5">
    <source>
        <dbReference type="PROSITE" id="PS50850"/>
    </source>
</evidence>
<dbReference type="Gene3D" id="1.20.1250.20">
    <property type="entry name" value="MFS general substrate transporter like domains"/>
    <property type="match status" value="1"/>
</dbReference>
<dbReference type="InterPro" id="IPR036259">
    <property type="entry name" value="MFS_trans_sf"/>
</dbReference>
<evidence type="ECO:0000256" key="3">
    <source>
        <dbReference type="ARBA" id="ARBA00023136"/>
    </source>
</evidence>
<keyword evidence="3 4" id="KW-0472">Membrane</keyword>
<feature type="transmembrane region" description="Helical" evidence="4">
    <location>
        <begin position="256"/>
        <end position="276"/>
    </location>
</feature>
<dbReference type="PROSITE" id="PS50850">
    <property type="entry name" value="MFS"/>
    <property type="match status" value="1"/>
</dbReference>
<keyword evidence="7" id="KW-1185">Reference proteome</keyword>
<dbReference type="RefSeq" id="WP_094843164.1">
    <property type="nucleotide sequence ID" value="NZ_NEVS01000004.1"/>
</dbReference>
<feature type="transmembrane region" description="Helical" evidence="4">
    <location>
        <begin position="353"/>
        <end position="371"/>
    </location>
</feature>
<dbReference type="PANTHER" id="PTHR42910:SF1">
    <property type="entry name" value="MAJOR FACILITATOR SUPERFAMILY (MFS) PROFILE DOMAIN-CONTAINING PROTEIN"/>
    <property type="match status" value="1"/>
</dbReference>
<dbReference type="OrthoDB" id="9815356at2"/>
<comment type="caution">
    <text evidence="6">The sequence shown here is derived from an EMBL/GenBank/DDBJ whole genome shotgun (WGS) entry which is preliminary data.</text>
</comment>
<dbReference type="CDD" id="cd17324">
    <property type="entry name" value="MFS_NepI_like"/>
    <property type="match status" value="1"/>
</dbReference>
<dbReference type="InterPro" id="IPR011701">
    <property type="entry name" value="MFS"/>
</dbReference>
<evidence type="ECO:0000256" key="4">
    <source>
        <dbReference type="SAM" id="Phobius"/>
    </source>
</evidence>
<feature type="transmembrane region" description="Helical" evidence="4">
    <location>
        <begin position="174"/>
        <end position="191"/>
    </location>
</feature>
<evidence type="ECO:0000313" key="6">
    <source>
        <dbReference type="EMBL" id="OZI61775.1"/>
    </source>
</evidence>
<evidence type="ECO:0000256" key="1">
    <source>
        <dbReference type="ARBA" id="ARBA00022692"/>
    </source>
</evidence>
<dbReference type="GO" id="GO:0022857">
    <property type="term" value="F:transmembrane transporter activity"/>
    <property type="evidence" value="ECO:0007669"/>
    <property type="project" value="InterPro"/>
</dbReference>
<evidence type="ECO:0000256" key="2">
    <source>
        <dbReference type="ARBA" id="ARBA00022989"/>
    </source>
</evidence>
<dbReference type="PANTHER" id="PTHR42910">
    <property type="entry name" value="TRANSPORTER SCO4007-RELATED"/>
    <property type="match status" value="1"/>
</dbReference>
<dbReference type="Proteomes" id="UP000215767">
    <property type="component" value="Unassembled WGS sequence"/>
</dbReference>
<protein>
    <submittedName>
        <fullName evidence="6">MFS transporter</fullName>
    </submittedName>
</protein>
<proteinExistence type="predicted"/>
<dbReference type="Pfam" id="PF07690">
    <property type="entry name" value="MFS_1"/>
    <property type="match status" value="1"/>
</dbReference>
<feature type="transmembrane region" description="Helical" evidence="4">
    <location>
        <begin position="88"/>
        <end position="118"/>
    </location>
</feature>
<feature type="domain" description="Major facilitator superfamily (MFS) profile" evidence="5">
    <location>
        <begin position="18"/>
        <end position="404"/>
    </location>
</feature>
<reference evidence="7" key="1">
    <citation type="submission" date="2017-05" db="EMBL/GenBank/DDBJ databases">
        <title>Complete and WGS of Bordetella genogroups.</title>
        <authorList>
            <person name="Spilker T."/>
            <person name="Lipuma J."/>
        </authorList>
    </citation>
    <scope>NUCLEOTIDE SEQUENCE [LARGE SCALE GENOMIC DNA]</scope>
    <source>
        <strain evidence="7">AU8856</strain>
    </source>
</reference>
<name>A0A261UJH3_9BORD</name>